<feature type="region of interest" description="Disordered" evidence="1">
    <location>
        <begin position="27"/>
        <end position="87"/>
    </location>
</feature>
<evidence type="ECO:0000313" key="4">
    <source>
        <dbReference type="Proteomes" id="UP000250006"/>
    </source>
</evidence>
<gene>
    <name evidence="3" type="ORF">NCTC11535_01335</name>
</gene>
<name>A0ABY1VPK5_9ACTO</name>
<comment type="caution">
    <text evidence="3">The sequence shown here is derived from an EMBL/GenBank/DDBJ whole genome shotgun (WGS) entry which is preliminary data.</text>
</comment>
<feature type="chain" id="PRO_5045581786" description="Lipoprotein" evidence="2">
    <location>
        <begin position="27"/>
        <end position="247"/>
    </location>
</feature>
<dbReference type="Proteomes" id="UP000250006">
    <property type="component" value="Unassembled WGS sequence"/>
</dbReference>
<keyword evidence="4" id="KW-1185">Reference proteome</keyword>
<feature type="compositionally biased region" description="Low complexity" evidence="1">
    <location>
        <begin position="27"/>
        <end position="46"/>
    </location>
</feature>
<evidence type="ECO:0008006" key="5">
    <source>
        <dbReference type="Google" id="ProtNLM"/>
    </source>
</evidence>
<proteinExistence type="predicted"/>
<reference evidence="3 4" key="1">
    <citation type="submission" date="2018-06" db="EMBL/GenBank/DDBJ databases">
        <authorList>
            <consortium name="Pathogen Informatics"/>
            <person name="Doyle S."/>
        </authorList>
    </citation>
    <scope>NUCLEOTIDE SEQUENCE [LARGE SCALE GENOMIC DNA]</scope>
    <source>
        <strain evidence="3 4">NCTC11535</strain>
    </source>
</reference>
<keyword evidence="2" id="KW-0732">Signal</keyword>
<dbReference type="PROSITE" id="PS51257">
    <property type="entry name" value="PROKAR_LIPOPROTEIN"/>
    <property type="match status" value="1"/>
</dbReference>
<organism evidence="3 4">
    <name type="scientific">Actinomyces bovis</name>
    <dbReference type="NCBI Taxonomy" id="1658"/>
    <lineage>
        <taxon>Bacteria</taxon>
        <taxon>Bacillati</taxon>
        <taxon>Actinomycetota</taxon>
        <taxon>Actinomycetes</taxon>
        <taxon>Actinomycetales</taxon>
        <taxon>Actinomycetaceae</taxon>
        <taxon>Actinomyces</taxon>
    </lineage>
</organism>
<evidence type="ECO:0000256" key="1">
    <source>
        <dbReference type="SAM" id="MobiDB-lite"/>
    </source>
</evidence>
<dbReference type="EMBL" id="UAPQ01000007">
    <property type="protein sequence ID" value="SPT53662.1"/>
    <property type="molecule type" value="Genomic_DNA"/>
</dbReference>
<sequence>MNRRHSVAILSTVACLSLALSGCGFGTTNSSPATTPATPSVAAKPTEGNSAVPSPSSLQTPAASTSSAAPTSNGAPPAPAPAPAGSQSVSCPAGGISYALPQSWTIFTKFDEAELARIAERTGVSIAEVSLSNSAVDVAGLASSRDSSGVLEQAMCAKKILSLDEAAVTQAITETAQRHGETLQKTASLDSVNGKIQYGVTYSPSKGMYGSVAYLPNSKGEMVTTRIFAGSALRIEEILGVIATTLR</sequence>
<evidence type="ECO:0000313" key="3">
    <source>
        <dbReference type="EMBL" id="SPT53662.1"/>
    </source>
</evidence>
<feature type="compositionally biased region" description="Low complexity" evidence="1">
    <location>
        <begin position="53"/>
        <end position="75"/>
    </location>
</feature>
<evidence type="ECO:0000256" key="2">
    <source>
        <dbReference type="SAM" id="SignalP"/>
    </source>
</evidence>
<protein>
    <recommendedName>
        <fullName evidence="5">Lipoprotein</fullName>
    </recommendedName>
</protein>
<accession>A0ABY1VPK5</accession>
<feature type="signal peptide" evidence="2">
    <location>
        <begin position="1"/>
        <end position="26"/>
    </location>
</feature>